<name>A0A8F2VW45_ORYSI</name>
<accession>A0A8F2VW45</accession>
<reference evidence="2" key="1">
    <citation type="journal article" date="2021" name="Rice">
        <title>Xa7, a Small Orphan Gene Harboring Promoter Trap for AvrXa7, Leads to the Durable Resistance to Xanthomonas oryzae Pv. oryzae.</title>
        <authorList>
            <person name="Wang C."/>
            <person name="Chen S."/>
            <person name="Feng A."/>
            <person name="Su J."/>
            <person name="Wang W."/>
            <person name="Feng J."/>
            <person name="Chen B."/>
            <person name="Zhang M."/>
            <person name="Yang J."/>
            <person name="Zeng L."/>
            <person name="Zhu X."/>
        </authorList>
    </citation>
    <scope>NUCLEOTIDE SEQUENCE</scope>
</reference>
<dbReference type="EMBL" id="MW427595">
    <property type="protein sequence ID" value="QWW20844.1"/>
    <property type="molecule type" value="Genomic_DNA"/>
</dbReference>
<proteinExistence type="predicted"/>
<evidence type="ECO:0000256" key="1">
    <source>
        <dbReference type="SAM" id="MobiDB-lite"/>
    </source>
</evidence>
<dbReference type="AlphaFoldDB" id="A0A8F2VW45"/>
<protein>
    <submittedName>
        <fullName evidence="2">Uncharacterized protein</fullName>
    </submittedName>
</protein>
<organism evidence="2">
    <name type="scientific">Oryza sativa subsp. indica</name>
    <name type="common">Rice</name>
    <dbReference type="NCBI Taxonomy" id="39946"/>
    <lineage>
        <taxon>Eukaryota</taxon>
        <taxon>Viridiplantae</taxon>
        <taxon>Streptophyta</taxon>
        <taxon>Embryophyta</taxon>
        <taxon>Tracheophyta</taxon>
        <taxon>Spermatophyta</taxon>
        <taxon>Magnoliopsida</taxon>
        <taxon>Liliopsida</taxon>
        <taxon>Poales</taxon>
        <taxon>Poaceae</taxon>
        <taxon>BOP clade</taxon>
        <taxon>Oryzoideae</taxon>
        <taxon>Oryzeae</taxon>
        <taxon>Oryzinae</taxon>
        <taxon>Oryza</taxon>
        <taxon>Oryza sativa</taxon>
    </lineage>
</organism>
<sequence>MDFARQASPDNLTRPLSSFFPAAGDARGGGAGRERERPAAPAGNQNPMCRRRSR</sequence>
<feature type="region of interest" description="Disordered" evidence="1">
    <location>
        <begin position="1"/>
        <end position="54"/>
    </location>
</feature>
<evidence type="ECO:0000313" key="2">
    <source>
        <dbReference type="EMBL" id="QWW20844.1"/>
    </source>
</evidence>
<gene>
    <name evidence="2" type="ORF">Xa7_IRBB7.51</name>
</gene>